<evidence type="ECO:0000313" key="2">
    <source>
        <dbReference type="EMBL" id="MFC4998816.1"/>
    </source>
</evidence>
<evidence type="ECO:0000313" key="3">
    <source>
        <dbReference type="Proteomes" id="UP001595912"/>
    </source>
</evidence>
<gene>
    <name evidence="2" type="ORF">ACFPIJ_13335</name>
</gene>
<dbReference type="PANTHER" id="PTHR39335:SF1">
    <property type="entry name" value="BLL4220 PROTEIN"/>
    <property type="match status" value="1"/>
</dbReference>
<organism evidence="2 3">
    <name type="scientific">Dactylosporangium cerinum</name>
    <dbReference type="NCBI Taxonomy" id="1434730"/>
    <lineage>
        <taxon>Bacteria</taxon>
        <taxon>Bacillati</taxon>
        <taxon>Actinomycetota</taxon>
        <taxon>Actinomycetes</taxon>
        <taxon>Micromonosporales</taxon>
        <taxon>Micromonosporaceae</taxon>
        <taxon>Dactylosporangium</taxon>
    </lineage>
</organism>
<proteinExistence type="predicted"/>
<feature type="region of interest" description="Disordered" evidence="1">
    <location>
        <begin position="1"/>
        <end position="36"/>
    </location>
</feature>
<keyword evidence="3" id="KW-1185">Reference proteome</keyword>
<dbReference type="EMBL" id="JBHSIU010000013">
    <property type="protein sequence ID" value="MFC4998816.1"/>
    <property type="molecule type" value="Genomic_DNA"/>
</dbReference>
<reference evidence="3" key="1">
    <citation type="journal article" date="2019" name="Int. J. Syst. Evol. Microbiol.">
        <title>The Global Catalogue of Microorganisms (GCM) 10K type strain sequencing project: providing services to taxonomists for standard genome sequencing and annotation.</title>
        <authorList>
            <consortium name="The Broad Institute Genomics Platform"/>
            <consortium name="The Broad Institute Genome Sequencing Center for Infectious Disease"/>
            <person name="Wu L."/>
            <person name="Ma J."/>
        </authorList>
    </citation>
    <scope>NUCLEOTIDE SEQUENCE [LARGE SCALE GENOMIC DNA]</scope>
    <source>
        <strain evidence="3">CGMCC 4.7152</strain>
    </source>
</reference>
<comment type="caution">
    <text evidence="2">The sequence shown here is derived from an EMBL/GenBank/DDBJ whole genome shotgun (WGS) entry which is preliminary data.</text>
</comment>
<evidence type="ECO:0000256" key="1">
    <source>
        <dbReference type="SAM" id="MobiDB-lite"/>
    </source>
</evidence>
<dbReference type="PANTHER" id="PTHR39335">
    <property type="entry name" value="BLL4220 PROTEIN"/>
    <property type="match status" value="1"/>
</dbReference>
<dbReference type="RefSeq" id="WP_380115057.1">
    <property type="nucleotide sequence ID" value="NZ_JBHSIU010000013.1"/>
</dbReference>
<accession>A0ABV9VW07</accession>
<evidence type="ECO:0008006" key="4">
    <source>
        <dbReference type="Google" id="ProtNLM"/>
    </source>
</evidence>
<sequence>MRLVVGQSAPPPAAGASAAEPDTTLSQPAPQDVPSPQAERISLTAGRATVAGTEADVVVVRFKDRIVYRSEADENRPSKVNCAADCVIVWPPLLADGSQIQLSGVDPKLVGTVTRADGFTQVTLDGWPSSDPTRQRCRRKQVRATCNLCRLHRQVRATNRVVEVRCRVLQGG</sequence>
<name>A0ABV9VW07_9ACTN</name>
<protein>
    <recommendedName>
        <fullName evidence="4">Lipoprotein</fullName>
    </recommendedName>
</protein>
<dbReference type="Proteomes" id="UP001595912">
    <property type="component" value="Unassembled WGS sequence"/>
</dbReference>